<dbReference type="RefSeq" id="WP_263740930.1">
    <property type="nucleotide sequence ID" value="NZ_JAOWKZ010000004.1"/>
</dbReference>
<protein>
    <recommendedName>
        <fullName evidence="3">Universal stress protein family protein</fullName>
    </recommendedName>
</protein>
<sequence>MSETGSPPFRVILSATCYADAEAALHLAVLLARQVGAGLHGLLVSDEAILEAARHPHARAVSFSGQAVSQVTVETMRAAFRADARLFEKRLVQAARDAVLDTGFSAIGGRLMAVLAQITGARDIVVVGFRRALREGDALILVLGDRNPDSGQLSLALHLAAAAHKRLVVFATPRWEEEIVAAFRRGSGVRHNEYRPYLGTGNLLRELERMSPAALIIATGQDEALPVTALINAARCPVILTGPATEGK</sequence>
<reference evidence="1 2" key="1">
    <citation type="submission" date="2022-10" db="EMBL/GenBank/DDBJ databases">
        <title>Defluviimonas sp. nov., isolated from ocean surface sediments.</title>
        <authorList>
            <person name="He W."/>
            <person name="Wang L."/>
            <person name="Zhang D.-F."/>
        </authorList>
    </citation>
    <scope>NUCLEOTIDE SEQUENCE [LARGE SCALE GENOMIC DNA]</scope>
    <source>
        <strain evidence="1 2">WL0050</strain>
    </source>
</reference>
<keyword evidence="2" id="KW-1185">Reference proteome</keyword>
<accession>A0ABT2ZRC5</accession>
<proteinExistence type="predicted"/>
<dbReference type="Proteomes" id="UP001652564">
    <property type="component" value="Unassembled WGS sequence"/>
</dbReference>
<evidence type="ECO:0008006" key="3">
    <source>
        <dbReference type="Google" id="ProtNLM"/>
    </source>
</evidence>
<gene>
    <name evidence="1" type="ORF">OEZ71_15450</name>
</gene>
<evidence type="ECO:0000313" key="2">
    <source>
        <dbReference type="Proteomes" id="UP001652564"/>
    </source>
</evidence>
<name>A0ABT2ZRC5_9RHOB</name>
<evidence type="ECO:0000313" key="1">
    <source>
        <dbReference type="EMBL" id="MCV2873694.1"/>
    </source>
</evidence>
<organism evidence="1 2">
    <name type="scientific">Albidovulum litorale</name>
    <dbReference type="NCBI Taxonomy" id="2984134"/>
    <lineage>
        <taxon>Bacteria</taxon>
        <taxon>Pseudomonadati</taxon>
        <taxon>Pseudomonadota</taxon>
        <taxon>Alphaproteobacteria</taxon>
        <taxon>Rhodobacterales</taxon>
        <taxon>Paracoccaceae</taxon>
        <taxon>Albidovulum</taxon>
    </lineage>
</organism>
<dbReference type="SUPFAM" id="SSF52402">
    <property type="entry name" value="Adenine nucleotide alpha hydrolases-like"/>
    <property type="match status" value="1"/>
</dbReference>
<comment type="caution">
    <text evidence="1">The sequence shown here is derived from an EMBL/GenBank/DDBJ whole genome shotgun (WGS) entry which is preliminary data.</text>
</comment>
<dbReference type="EMBL" id="JAOWKZ010000004">
    <property type="protein sequence ID" value="MCV2873694.1"/>
    <property type="molecule type" value="Genomic_DNA"/>
</dbReference>